<accession>A0A934IRE5</accession>
<dbReference type="AlphaFoldDB" id="A0A934IRE5"/>
<evidence type="ECO:0000313" key="1">
    <source>
        <dbReference type="EMBL" id="MBJ3785424.1"/>
    </source>
</evidence>
<organism evidence="1 2">
    <name type="scientific">Devosia sediminis</name>
    <dbReference type="NCBI Taxonomy" id="2798801"/>
    <lineage>
        <taxon>Bacteria</taxon>
        <taxon>Pseudomonadati</taxon>
        <taxon>Pseudomonadota</taxon>
        <taxon>Alphaproteobacteria</taxon>
        <taxon>Hyphomicrobiales</taxon>
        <taxon>Devosiaceae</taxon>
        <taxon>Devosia</taxon>
    </lineage>
</organism>
<dbReference type="Proteomes" id="UP000602124">
    <property type="component" value="Unassembled WGS sequence"/>
</dbReference>
<evidence type="ECO:0000313" key="2">
    <source>
        <dbReference type="Proteomes" id="UP000602124"/>
    </source>
</evidence>
<gene>
    <name evidence="1" type="ORF">JEQ47_11875</name>
</gene>
<comment type="caution">
    <text evidence="1">The sequence shown here is derived from an EMBL/GenBank/DDBJ whole genome shotgun (WGS) entry which is preliminary data.</text>
</comment>
<keyword evidence="2" id="KW-1185">Reference proteome</keyword>
<protein>
    <submittedName>
        <fullName evidence="1">Uncharacterized protein</fullName>
    </submittedName>
</protein>
<proteinExistence type="predicted"/>
<dbReference type="RefSeq" id="WP_198876603.1">
    <property type="nucleotide sequence ID" value="NZ_JAEKMH010000002.1"/>
</dbReference>
<dbReference type="EMBL" id="JAEKMH010000002">
    <property type="protein sequence ID" value="MBJ3785424.1"/>
    <property type="molecule type" value="Genomic_DNA"/>
</dbReference>
<sequence>MQLSSAVFSNPAMRPQLEQFYEHQKEKALESLRARGDQTPSEVDIALPNGETRTATPIPFTVDKMEKAFVSFDDWMRLQERLHASSERHLGAAKQGLDRLAEHHPDSSAQVRASFSSGEQLLAYINADGTLVTHSGADFLQSIAQKANDLGLGGEKRVEYLTREIEKALTERNREAPDVTTYADGSSPTKREFAEMWYAHFDVDQHYRDALKQAQASYDAALEWHQKRQDQLNAMQAFFMSLQEST</sequence>
<name>A0A934IRE5_9HYPH</name>
<reference evidence="1" key="1">
    <citation type="submission" date="2020-12" db="EMBL/GenBank/DDBJ databases">
        <title>Devosia sp. MSA67 isolated from Mo River.</title>
        <authorList>
            <person name="Ma F."/>
            <person name="Zi Z."/>
        </authorList>
    </citation>
    <scope>NUCLEOTIDE SEQUENCE</scope>
    <source>
        <strain evidence="1">MSA67</strain>
    </source>
</reference>